<comment type="caution">
    <text evidence="18">The sequence shown here is derived from an EMBL/GenBank/DDBJ whole genome shotgun (WGS) entry which is preliminary data.</text>
</comment>
<organism evidence="18 19">
    <name type="scientific">Candidatus Daviesbacteria bacterium GW2011_GWA2_38_24</name>
    <dbReference type="NCBI Taxonomy" id="1618422"/>
    <lineage>
        <taxon>Bacteria</taxon>
        <taxon>Candidatus Daviesiibacteriota</taxon>
    </lineage>
</organism>
<comment type="cofactor">
    <cofactor evidence="1">
        <name>Mg(2+)</name>
        <dbReference type="ChEBI" id="CHEBI:18420"/>
    </cofactor>
</comment>
<keyword evidence="13" id="KW-0648">Protein biosynthesis</keyword>
<name>A0A0G0MK47_9BACT</name>
<dbReference type="InterPro" id="IPR045864">
    <property type="entry name" value="aa-tRNA-synth_II/BPL/LPL"/>
</dbReference>
<dbReference type="EC" id="6.1.1.20" evidence="5"/>
<evidence type="ECO:0000256" key="3">
    <source>
        <dbReference type="ARBA" id="ARBA00008653"/>
    </source>
</evidence>
<dbReference type="InterPro" id="IPR009061">
    <property type="entry name" value="DNA-bd_dom_put_sf"/>
</dbReference>
<dbReference type="Pfam" id="PF03484">
    <property type="entry name" value="B5"/>
    <property type="match status" value="1"/>
</dbReference>
<evidence type="ECO:0000256" key="10">
    <source>
        <dbReference type="ARBA" id="ARBA00022741"/>
    </source>
</evidence>
<dbReference type="CDD" id="cd00769">
    <property type="entry name" value="PheRS_beta_core"/>
    <property type="match status" value="1"/>
</dbReference>
<proteinExistence type="inferred from homology"/>
<dbReference type="GO" id="GO:0006432">
    <property type="term" value="P:phenylalanyl-tRNA aminoacylation"/>
    <property type="evidence" value="ECO:0007669"/>
    <property type="project" value="InterPro"/>
</dbReference>
<dbReference type="InterPro" id="IPR005147">
    <property type="entry name" value="tRNA_synthase_B5-dom"/>
</dbReference>
<dbReference type="InterPro" id="IPR041616">
    <property type="entry name" value="PheRS_beta_core"/>
</dbReference>
<dbReference type="InterPro" id="IPR005146">
    <property type="entry name" value="B3/B4_tRNA-bd"/>
</dbReference>
<sequence length="560" mass="63120">MRVSINWLRKLIELDITNTELVNLLPLRTIGTKEATEDFIELDMKGYNRADLLSMRGVAYEIAAITNSNVLFQEPNGDEYIWNNQTLPQVDVKVEDTKLVPLYCVAKIEGIEVSPTDPTSETAKLLTDSGMRPVNNIVDITNLVMLEYGQPLHAFDADSVENQTIVVRTAEEGEKITTLDDKERGLMKTDLIIADPQKPIGIAGVMGSKSSEVGSSTTTILLEAAIFDPVTLRRTVTRLNLPSEASKRFIHGLTKERLFQALDAAIRKLGGKLTALTIVDNLNQTPVSLNLKLSKVNALIGIEFTPEQVEEYLKRLNFSLEKMSENAWKVTAPYYRLDIQVEEDLIEEIARLYGYEKIPAKELQGVLPKPIDQSLFKLIEKVRAVLVELGLSEVQTYSFYSTAVLSNLEKDKSKLVKILNPISIETEYMRDNIWPNLLEAAIHNLKFFDDVAIFEIGKVYRQNQLPEERYILSTALSNSTDNPLLELNTIFTRLTTALDKAISVNSQITHNQEFHPIRNASLEKDQQNVGLIAEVHPRIVNRFKEENRTAVLEIDLKALL</sequence>
<keyword evidence="8 18" id="KW-0436">Ligase</keyword>
<dbReference type="SUPFAM" id="SSF56037">
    <property type="entry name" value="PheT/TilS domain"/>
    <property type="match status" value="1"/>
</dbReference>
<dbReference type="SMART" id="SM00873">
    <property type="entry name" value="B3_4"/>
    <property type="match status" value="1"/>
</dbReference>
<dbReference type="PANTHER" id="PTHR10947:SF0">
    <property type="entry name" value="PHENYLALANINE--TRNA LIGASE BETA SUBUNIT"/>
    <property type="match status" value="1"/>
</dbReference>
<dbReference type="Gene3D" id="3.30.930.10">
    <property type="entry name" value="Bira Bifunctional Protein, Domain 2"/>
    <property type="match status" value="1"/>
</dbReference>
<evidence type="ECO:0000256" key="2">
    <source>
        <dbReference type="ARBA" id="ARBA00004496"/>
    </source>
</evidence>
<dbReference type="Pfam" id="PF17759">
    <property type="entry name" value="tRNA_synthFbeta"/>
    <property type="match status" value="1"/>
</dbReference>
<evidence type="ECO:0000256" key="11">
    <source>
        <dbReference type="ARBA" id="ARBA00022840"/>
    </source>
</evidence>
<keyword evidence="9" id="KW-0479">Metal-binding</keyword>
<dbReference type="SUPFAM" id="SSF55681">
    <property type="entry name" value="Class II aaRS and biotin synthetases"/>
    <property type="match status" value="1"/>
</dbReference>
<dbReference type="Gene3D" id="3.30.56.10">
    <property type="match status" value="2"/>
</dbReference>
<comment type="subunit">
    <text evidence="4">Tetramer of two alpha and two beta subunits.</text>
</comment>
<accession>A0A0G0MK47</accession>
<evidence type="ECO:0000256" key="7">
    <source>
        <dbReference type="ARBA" id="ARBA00022490"/>
    </source>
</evidence>
<evidence type="ECO:0000256" key="6">
    <source>
        <dbReference type="ARBA" id="ARBA00017032"/>
    </source>
</evidence>
<evidence type="ECO:0000256" key="9">
    <source>
        <dbReference type="ARBA" id="ARBA00022723"/>
    </source>
</evidence>
<evidence type="ECO:0000259" key="17">
    <source>
        <dbReference type="PROSITE" id="PS51483"/>
    </source>
</evidence>
<evidence type="ECO:0000256" key="4">
    <source>
        <dbReference type="ARBA" id="ARBA00011209"/>
    </source>
</evidence>
<dbReference type="GO" id="GO:0009328">
    <property type="term" value="C:phenylalanine-tRNA ligase complex"/>
    <property type="evidence" value="ECO:0007669"/>
    <property type="project" value="TreeGrafter"/>
</dbReference>
<dbReference type="SMART" id="SM00874">
    <property type="entry name" value="B5"/>
    <property type="match status" value="1"/>
</dbReference>
<comment type="similarity">
    <text evidence="3">Belongs to the phenylalanyl-tRNA synthetase beta subunit family. Type 1 subfamily.</text>
</comment>
<evidence type="ECO:0000256" key="12">
    <source>
        <dbReference type="ARBA" id="ARBA00022842"/>
    </source>
</evidence>
<comment type="catalytic activity">
    <reaction evidence="16">
        <text>tRNA(Phe) + L-phenylalanine + ATP = L-phenylalanyl-tRNA(Phe) + AMP + diphosphate + H(+)</text>
        <dbReference type="Rhea" id="RHEA:19413"/>
        <dbReference type="Rhea" id="RHEA-COMP:9668"/>
        <dbReference type="Rhea" id="RHEA-COMP:9699"/>
        <dbReference type="ChEBI" id="CHEBI:15378"/>
        <dbReference type="ChEBI" id="CHEBI:30616"/>
        <dbReference type="ChEBI" id="CHEBI:33019"/>
        <dbReference type="ChEBI" id="CHEBI:58095"/>
        <dbReference type="ChEBI" id="CHEBI:78442"/>
        <dbReference type="ChEBI" id="CHEBI:78531"/>
        <dbReference type="ChEBI" id="CHEBI:456215"/>
        <dbReference type="EC" id="6.1.1.20"/>
    </reaction>
</comment>
<evidence type="ECO:0000313" key="18">
    <source>
        <dbReference type="EMBL" id="KKQ65286.1"/>
    </source>
</evidence>
<dbReference type="FunFam" id="3.30.56.10:FF:000002">
    <property type="entry name" value="Phenylalanine--tRNA ligase beta subunit"/>
    <property type="match status" value="1"/>
</dbReference>
<keyword evidence="7" id="KW-0963">Cytoplasm</keyword>
<dbReference type="InterPro" id="IPR004532">
    <property type="entry name" value="Phe-tRNA-ligase_IIc_bsu_bact"/>
</dbReference>
<dbReference type="GO" id="GO:0000287">
    <property type="term" value="F:magnesium ion binding"/>
    <property type="evidence" value="ECO:0007669"/>
    <property type="project" value="InterPro"/>
</dbReference>
<dbReference type="InterPro" id="IPR020825">
    <property type="entry name" value="Phe-tRNA_synthase-like_B3/B4"/>
</dbReference>
<dbReference type="EMBL" id="LBUP01000012">
    <property type="protein sequence ID" value="KKQ65286.1"/>
    <property type="molecule type" value="Genomic_DNA"/>
</dbReference>
<keyword evidence="10" id="KW-0547">Nucleotide-binding</keyword>
<feature type="domain" description="B5" evidence="17">
    <location>
        <begin position="284"/>
        <end position="360"/>
    </location>
</feature>
<dbReference type="PROSITE" id="PS51483">
    <property type="entry name" value="B5"/>
    <property type="match status" value="1"/>
</dbReference>
<dbReference type="AlphaFoldDB" id="A0A0G0MK47"/>
<evidence type="ECO:0000256" key="14">
    <source>
        <dbReference type="ARBA" id="ARBA00023146"/>
    </source>
</evidence>
<keyword evidence="11" id="KW-0067">ATP-binding</keyword>
<evidence type="ECO:0000256" key="15">
    <source>
        <dbReference type="ARBA" id="ARBA00033189"/>
    </source>
</evidence>
<dbReference type="InterPro" id="IPR045060">
    <property type="entry name" value="Phe-tRNA-ligase_IIc_bsu"/>
</dbReference>
<dbReference type="GO" id="GO:0005524">
    <property type="term" value="F:ATP binding"/>
    <property type="evidence" value="ECO:0007669"/>
    <property type="project" value="UniProtKB-KW"/>
</dbReference>
<keyword evidence="12" id="KW-0460">Magnesium</keyword>
<evidence type="ECO:0000256" key="1">
    <source>
        <dbReference type="ARBA" id="ARBA00001946"/>
    </source>
</evidence>
<dbReference type="Pfam" id="PF03483">
    <property type="entry name" value="B3_4"/>
    <property type="match status" value="1"/>
</dbReference>
<dbReference type="GO" id="GO:0004826">
    <property type="term" value="F:phenylalanine-tRNA ligase activity"/>
    <property type="evidence" value="ECO:0007669"/>
    <property type="project" value="UniProtKB-EC"/>
</dbReference>
<evidence type="ECO:0000256" key="5">
    <source>
        <dbReference type="ARBA" id="ARBA00012814"/>
    </source>
</evidence>
<evidence type="ECO:0000256" key="16">
    <source>
        <dbReference type="ARBA" id="ARBA00049255"/>
    </source>
</evidence>
<reference evidence="18 19" key="1">
    <citation type="journal article" date="2015" name="Nature">
        <title>rRNA introns, odd ribosomes, and small enigmatic genomes across a large radiation of phyla.</title>
        <authorList>
            <person name="Brown C.T."/>
            <person name="Hug L.A."/>
            <person name="Thomas B.C."/>
            <person name="Sharon I."/>
            <person name="Castelle C.J."/>
            <person name="Singh A."/>
            <person name="Wilkins M.J."/>
            <person name="Williams K.H."/>
            <person name="Banfield J.F."/>
        </authorList>
    </citation>
    <scope>NUCLEOTIDE SEQUENCE [LARGE SCALE GENOMIC DNA]</scope>
</reference>
<dbReference type="Gene3D" id="3.50.40.10">
    <property type="entry name" value="Phenylalanyl-trna Synthetase, Chain B, domain 3"/>
    <property type="match status" value="1"/>
</dbReference>
<dbReference type="PATRIC" id="fig|1618422.5.peg.1140"/>
<evidence type="ECO:0000256" key="13">
    <source>
        <dbReference type="ARBA" id="ARBA00022917"/>
    </source>
</evidence>
<evidence type="ECO:0000256" key="8">
    <source>
        <dbReference type="ARBA" id="ARBA00022598"/>
    </source>
</evidence>
<protein>
    <recommendedName>
        <fullName evidence="6">Phenylalanine--tRNA ligase beta subunit</fullName>
        <ecNumber evidence="5">6.1.1.20</ecNumber>
    </recommendedName>
    <alternativeName>
        <fullName evidence="15">Phenylalanyl-tRNA synthetase beta subunit</fullName>
    </alternativeName>
</protein>
<dbReference type="Proteomes" id="UP000034235">
    <property type="component" value="Unassembled WGS sequence"/>
</dbReference>
<keyword evidence="14" id="KW-0030">Aminoacyl-tRNA synthetase</keyword>
<dbReference type="NCBIfam" id="TIGR00472">
    <property type="entry name" value="pheT_bact"/>
    <property type="match status" value="1"/>
</dbReference>
<dbReference type="SUPFAM" id="SSF46955">
    <property type="entry name" value="Putative DNA-binding domain"/>
    <property type="match status" value="2"/>
</dbReference>
<comment type="subcellular location">
    <subcellularLocation>
        <location evidence="2">Cytoplasm</location>
    </subcellularLocation>
</comment>
<evidence type="ECO:0000313" key="19">
    <source>
        <dbReference type="Proteomes" id="UP000034235"/>
    </source>
</evidence>
<dbReference type="PANTHER" id="PTHR10947">
    <property type="entry name" value="PHENYLALANYL-TRNA SYNTHETASE BETA CHAIN AND LEUCINE-RICH REPEAT-CONTAINING PROTEIN 47"/>
    <property type="match status" value="1"/>
</dbReference>
<gene>
    <name evidence="18" type="ORF">US86_C0012G0001</name>
</gene>
<dbReference type="GO" id="GO:0003723">
    <property type="term" value="F:RNA binding"/>
    <property type="evidence" value="ECO:0007669"/>
    <property type="project" value="InterPro"/>
</dbReference>